<dbReference type="Pfam" id="PF04390">
    <property type="entry name" value="LptE"/>
    <property type="match status" value="1"/>
</dbReference>
<reference evidence="2" key="1">
    <citation type="journal article" date="2019" name="Int. J. Syst. Evol. Microbiol.">
        <title>The Global Catalogue of Microorganisms (GCM) 10K type strain sequencing project: providing services to taxonomists for standard genome sequencing and annotation.</title>
        <authorList>
            <consortium name="The Broad Institute Genomics Platform"/>
            <consortium name="The Broad Institute Genome Sequencing Center for Infectious Disease"/>
            <person name="Wu L."/>
            <person name="Ma J."/>
        </authorList>
    </citation>
    <scope>NUCLEOTIDE SEQUENCE [LARGE SCALE GENOMIC DNA]</scope>
    <source>
        <strain evidence="2">KCTC 52368</strain>
    </source>
</reference>
<evidence type="ECO:0000313" key="1">
    <source>
        <dbReference type="EMBL" id="MFD2586340.1"/>
    </source>
</evidence>
<dbReference type="RefSeq" id="WP_377765917.1">
    <property type="nucleotide sequence ID" value="NZ_JBHULB010000007.1"/>
</dbReference>
<dbReference type="EMBL" id="JBHULB010000007">
    <property type="protein sequence ID" value="MFD2586340.1"/>
    <property type="molecule type" value="Genomic_DNA"/>
</dbReference>
<protein>
    <submittedName>
        <fullName evidence="1">LPS assembly lipoprotein LptE</fullName>
    </submittedName>
</protein>
<evidence type="ECO:0000313" key="2">
    <source>
        <dbReference type="Proteomes" id="UP001597526"/>
    </source>
</evidence>
<dbReference type="InterPro" id="IPR007485">
    <property type="entry name" value="LPS_assembly_LptE"/>
</dbReference>
<name>A0ABW5MSI3_9FLAO</name>
<gene>
    <name evidence="1" type="primary">lptE</name>
    <name evidence="1" type="ORF">ACFSQJ_05335</name>
</gene>
<sequence length="172" mass="19354">MKRNILSLLAIIATVLFNGCGFYNFSGASTGTAESFQVSFFQNFADQSPGSTIEPGLDRDFTNALQDVITTLTSLNLTNNNGDLLYEGEIVEYRVSPMTATANQTAAQNRLTMTVNVRFYNKTKEDSDFEQRFSFFYDFPGTSLLESVKSEAHEELFERITQDIFNKSLADW</sequence>
<comment type="caution">
    <text evidence="1">The sequence shown here is derived from an EMBL/GenBank/DDBJ whole genome shotgun (WGS) entry which is preliminary data.</text>
</comment>
<keyword evidence="2" id="KW-1185">Reference proteome</keyword>
<dbReference type="Proteomes" id="UP001597526">
    <property type="component" value="Unassembled WGS sequence"/>
</dbReference>
<organism evidence="1 2">
    <name type="scientific">Croceitalea marina</name>
    <dbReference type="NCBI Taxonomy" id="1775166"/>
    <lineage>
        <taxon>Bacteria</taxon>
        <taxon>Pseudomonadati</taxon>
        <taxon>Bacteroidota</taxon>
        <taxon>Flavobacteriia</taxon>
        <taxon>Flavobacteriales</taxon>
        <taxon>Flavobacteriaceae</taxon>
        <taxon>Croceitalea</taxon>
    </lineage>
</organism>
<proteinExistence type="predicted"/>
<accession>A0ABW5MSI3</accession>
<keyword evidence="1" id="KW-0449">Lipoprotein</keyword>